<keyword evidence="4" id="KW-1185">Reference proteome</keyword>
<feature type="domain" description="Bacterial type II secretion system protein E" evidence="2">
    <location>
        <begin position="11"/>
        <end position="169"/>
    </location>
</feature>
<feature type="non-terminal residue" evidence="3">
    <location>
        <position position="1"/>
    </location>
</feature>
<dbReference type="CDD" id="cd01130">
    <property type="entry name" value="VirB11-like_ATPase"/>
    <property type="match status" value="1"/>
</dbReference>
<dbReference type="SUPFAM" id="SSF52540">
    <property type="entry name" value="P-loop containing nucleoside triphosphate hydrolases"/>
    <property type="match status" value="1"/>
</dbReference>
<comment type="caution">
    <text evidence="3">The sequence shown here is derived from an EMBL/GenBank/DDBJ whole genome shotgun (WGS) entry which is preliminary data.</text>
</comment>
<dbReference type="InterPro" id="IPR027417">
    <property type="entry name" value="P-loop_NTPase"/>
</dbReference>
<dbReference type="PANTHER" id="PTHR30486:SF6">
    <property type="entry name" value="TYPE IV PILUS RETRACTATION ATPASE PILT"/>
    <property type="match status" value="1"/>
</dbReference>
<dbReference type="Proteomes" id="UP000321083">
    <property type="component" value="Unassembled WGS sequence"/>
</dbReference>
<name>A0A5C6MB95_9PLAN</name>
<comment type="similarity">
    <text evidence="1">Belongs to the GSP E family.</text>
</comment>
<sequence length="266" mass="28995">EQMRGVCKNNRRFPKNPFTMAQLVERGGLSVGMAEFLQAAAVSRLSVLISGGTGTGKTTLLNALAGAVPNDERIVTVEDSAELRLCHPHVVRMESRMPNTEGLGSVSLRDLVRNALRMRPDRLLVGEVRGPEAIDMLQAMNTGHEGSFSTIHANDTKDALTRLEMMIAMGGFELPLPVIRAYVAAGIRLIAQMARWKGGARRVVRISEIVGVRGGEIHLEDVFRYQPVPGGGGSMAFQATGYVPVCIERIRSLGFDFPDEDFRPPV</sequence>
<protein>
    <submittedName>
        <fullName evidence="3">Pilus assembly protein</fullName>
    </submittedName>
</protein>
<dbReference type="PANTHER" id="PTHR30486">
    <property type="entry name" value="TWITCHING MOTILITY PROTEIN PILT"/>
    <property type="match status" value="1"/>
</dbReference>
<organism evidence="3 4">
    <name type="scientific">Planctomyces bekefii</name>
    <dbReference type="NCBI Taxonomy" id="1653850"/>
    <lineage>
        <taxon>Bacteria</taxon>
        <taxon>Pseudomonadati</taxon>
        <taxon>Planctomycetota</taxon>
        <taxon>Planctomycetia</taxon>
        <taxon>Planctomycetales</taxon>
        <taxon>Planctomycetaceae</taxon>
        <taxon>Planctomyces</taxon>
    </lineage>
</organism>
<evidence type="ECO:0000313" key="3">
    <source>
        <dbReference type="EMBL" id="TWW10111.1"/>
    </source>
</evidence>
<dbReference type="Gene3D" id="3.40.50.300">
    <property type="entry name" value="P-loop containing nucleotide triphosphate hydrolases"/>
    <property type="match status" value="1"/>
</dbReference>
<reference evidence="3 4" key="2">
    <citation type="submission" date="2019-08" db="EMBL/GenBank/DDBJ databases">
        <authorList>
            <person name="Henke P."/>
        </authorList>
    </citation>
    <scope>NUCLEOTIDE SEQUENCE [LARGE SCALE GENOMIC DNA]</scope>
    <source>
        <strain evidence="3">Phe10_nw2017</strain>
    </source>
</reference>
<reference evidence="3 4" key="1">
    <citation type="submission" date="2019-08" db="EMBL/GenBank/DDBJ databases">
        <title>100 year-old enigma solved: identification of Planctomyces bekefii, the type genus and species of the phylum Planctomycetes.</title>
        <authorList>
            <person name="Svetlana D.N."/>
            <person name="Overmann J."/>
        </authorList>
    </citation>
    <scope>NUCLEOTIDE SEQUENCE [LARGE SCALE GENOMIC DNA]</scope>
    <source>
        <strain evidence="3">Phe10_nw2017</strain>
    </source>
</reference>
<proteinExistence type="inferred from homology"/>
<dbReference type="InterPro" id="IPR050921">
    <property type="entry name" value="T4SS_GSP_E_ATPase"/>
</dbReference>
<dbReference type="AlphaFoldDB" id="A0A5C6MB95"/>
<dbReference type="InterPro" id="IPR001482">
    <property type="entry name" value="T2SS/T4SS_dom"/>
</dbReference>
<gene>
    <name evidence="3" type="ORF">E3A20_07860</name>
</gene>
<evidence type="ECO:0000256" key="1">
    <source>
        <dbReference type="ARBA" id="ARBA00006611"/>
    </source>
</evidence>
<evidence type="ECO:0000313" key="4">
    <source>
        <dbReference type="Proteomes" id="UP000321083"/>
    </source>
</evidence>
<dbReference type="Pfam" id="PF00437">
    <property type="entry name" value="T2SSE"/>
    <property type="match status" value="1"/>
</dbReference>
<evidence type="ECO:0000259" key="2">
    <source>
        <dbReference type="Pfam" id="PF00437"/>
    </source>
</evidence>
<dbReference type="GO" id="GO:0016887">
    <property type="term" value="F:ATP hydrolysis activity"/>
    <property type="evidence" value="ECO:0007669"/>
    <property type="project" value="InterPro"/>
</dbReference>
<dbReference type="EMBL" id="SRHE01000111">
    <property type="protein sequence ID" value="TWW10111.1"/>
    <property type="molecule type" value="Genomic_DNA"/>
</dbReference>
<accession>A0A5C6MB95</accession>